<dbReference type="InterPro" id="IPR029052">
    <property type="entry name" value="Metallo-depent_PP-like"/>
</dbReference>
<dbReference type="EMBL" id="JAGMWT010000002">
    <property type="protein sequence ID" value="KAH7135151.1"/>
    <property type="molecule type" value="Genomic_DNA"/>
</dbReference>
<evidence type="ECO:0000313" key="4">
    <source>
        <dbReference type="Proteomes" id="UP000700596"/>
    </source>
</evidence>
<dbReference type="OrthoDB" id="630188at2759"/>
<feature type="domain" description="Calcineurin-like phosphoesterase" evidence="2">
    <location>
        <begin position="48"/>
        <end position="235"/>
    </location>
</feature>
<keyword evidence="1" id="KW-1133">Transmembrane helix</keyword>
<keyword evidence="1" id="KW-0812">Transmembrane</keyword>
<dbReference type="CDD" id="cd07379">
    <property type="entry name" value="MPP_239FB"/>
    <property type="match status" value="1"/>
</dbReference>
<protein>
    <submittedName>
        <fullName evidence="3">Metallo-dependent phosphatase-like protein</fullName>
    </submittedName>
</protein>
<feature type="transmembrane region" description="Helical" evidence="1">
    <location>
        <begin position="263"/>
        <end position="289"/>
    </location>
</feature>
<sequence length="326" mass="37190">MSNLSLPSPSRPKFFEAPIFHLTKSLFSFYSANTPLPAPKKFIVVVCISDTHNYISSIPDGDILIHAGDLSQLGTVPELQAQIDWLDSLPHRTKIVIGGNHDSWLDPGARALLDENWAAGTVDWKSLIYLQDRLCAVDVPFPDEMVTRKTTVYGSPWVPKVGGNDRYYAFQYPRFESISWWRKKVPSHTEILVTHAPPRNYLDAAHGVTHMGCDGLLKELWRSKPRLHVFGHIHSGRGRMVLRWDIAQAAYERACERNRWKSWGIFEVLNIFALIDLLLVLMFGTWGFVKSYTRLDRAEKRTVLVNAAMQYDEKGNSIAPVQRFQL</sequence>
<dbReference type="SUPFAM" id="SSF56300">
    <property type="entry name" value="Metallo-dependent phosphatases"/>
    <property type="match status" value="1"/>
</dbReference>
<keyword evidence="1" id="KW-0472">Membrane</keyword>
<reference evidence="3" key="1">
    <citation type="journal article" date="2021" name="Nat. Commun.">
        <title>Genetic determinants of endophytism in the Arabidopsis root mycobiome.</title>
        <authorList>
            <person name="Mesny F."/>
            <person name="Miyauchi S."/>
            <person name="Thiergart T."/>
            <person name="Pickel B."/>
            <person name="Atanasova L."/>
            <person name="Karlsson M."/>
            <person name="Huettel B."/>
            <person name="Barry K.W."/>
            <person name="Haridas S."/>
            <person name="Chen C."/>
            <person name="Bauer D."/>
            <person name="Andreopoulos W."/>
            <person name="Pangilinan J."/>
            <person name="LaButti K."/>
            <person name="Riley R."/>
            <person name="Lipzen A."/>
            <person name="Clum A."/>
            <person name="Drula E."/>
            <person name="Henrissat B."/>
            <person name="Kohler A."/>
            <person name="Grigoriev I.V."/>
            <person name="Martin F.M."/>
            <person name="Hacquard S."/>
        </authorList>
    </citation>
    <scope>NUCLEOTIDE SEQUENCE</scope>
    <source>
        <strain evidence="3">MPI-CAGE-CH-0243</strain>
    </source>
</reference>
<dbReference type="InterPro" id="IPR004843">
    <property type="entry name" value="Calcineurin-like_PHP"/>
</dbReference>
<dbReference type="PANTHER" id="PTHR12905:SF18">
    <property type="entry name" value="ESTER HYDROLASE, PUTATIVE (AFU_ORTHOLOGUE AFUA_4G03130)-RELATED"/>
    <property type="match status" value="1"/>
</dbReference>
<dbReference type="Gene3D" id="3.60.21.10">
    <property type="match status" value="1"/>
</dbReference>
<keyword evidence="4" id="KW-1185">Reference proteome</keyword>
<comment type="caution">
    <text evidence="3">The sequence shown here is derived from an EMBL/GenBank/DDBJ whole genome shotgun (WGS) entry which is preliminary data.</text>
</comment>
<dbReference type="InterPro" id="IPR051693">
    <property type="entry name" value="UPF0046_metallophosphoest"/>
</dbReference>
<evidence type="ECO:0000259" key="2">
    <source>
        <dbReference type="Pfam" id="PF00149"/>
    </source>
</evidence>
<gene>
    <name evidence="3" type="ORF">B0J11DRAFT_564557</name>
</gene>
<dbReference type="GO" id="GO:0016787">
    <property type="term" value="F:hydrolase activity"/>
    <property type="evidence" value="ECO:0007669"/>
    <property type="project" value="InterPro"/>
</dbReference>
<accession>A0A9P9IWT2</accession>
<proteinExistence type="predicted"/>
<organism evidence="3 4">
    <name type="scientific">Dendryphion nanum</name>
    <dbReference type="NCBI Taxonomy" id="256645"/>
    <lineage>
        <taxon>Eukaryota</taxon>
        <taxon>Fungi</taxon>
        <taxon>Dikarya</taxon>
        <taxon>Ascomycota</taxon>
        <taxon>Pezizomycotina</taxon>
        <taxon>Dothideomycetes</taxon>
        <taxon>Pleosporomycetidae</taxon>
        <taxon>Pleosporales</taxon>
        <taxon>Torulaceae</taxon>
        <taxon>Dendryphion</taxon>
    </lineage>
</organism>
<dbReference type="Pfam" id="PF00149">
    <property type="entry name" value="Metallophos"/>
    <property type="match status" value="1"/>
</dbReference>
<evidence type="ECO:0000256" key="1">
    <source>
        <dbReference type="SAM" id="Phobius"/>
    </source>
</evidence>
<dbReference type="Proteomes" id="UP000700596">
    <property type="component" value="Unassembled WGS sequence"/>
</dbReference>
<dbReference type="AlphaFoldDB" id="A0A9P9IWT2"/>
<name>A0A9P9IWT2_9PLEO</name>
<evidence type="ECO:0000313" key="3">
    <source>
        <dbReference type="EMBL" id="KAH7135151.1"/>
    </source>
</evidence>
<dbReference type="PANTHER" id="PTHR12905">
    <property type="entry name" value="METALLOPHOSPHOESTERASE"/>
    <property type="match status" value="1"/>
</dbReference>